<dbReference type="InterPro" id="IPR003343">
    <property type="entry name" value="Big_2"/>
</dbReference>
<evidence type="ECO:0000313" key="4">
    <source>
        <dbReference type="Proteomes" id="UP000766246"/>
    </source>
</evidence>
<reference evidence="3" key="1">
    <citation type="submission" date="2019-04" db="EMBL/GenBank/DDBJ databases">
        <title>Evolution of Biomass-Degrading Anaerobic Consortia Revealed by Metagenomics.</title>
        <authorList>
            <person name="Peng X."/>
        </authorList>
    </citation>
    <scope>NUCLEOTIDE SEQUENCE</scope>
    <source>
        <strain evidence="3">SIG311</strain>
    </source>
</reference>
<gene>
    <name evidence="3" type="ORF">E7272_05620</name>
</gene>
<dbReference type="Gene3D" id="2.60.40.1080">
    <property type="match status" value="3"/>
</dbReference>
<accession>A0A927UBJ9</accession>
<dbReference type="Proteomes" id="UP000766246">
    <property type="component" value="Unassembled WGS sequence"/>
</dbReference>
<dbReference type="InterPro" id="IPR008964">
    <property type="entry name" value="Invasin/intimin_cell_adhesion"/>
</dbReference>
<name>A0A927UBJ9_9FIRM</name>
<feature type="region of interest" description="Disordered" evidence="1">
    <location>
        <begin position="674"/>
        <end position="695"/>
    </location>
</feature>
<dbReference type="SUPFAM" id="SSF49373">
    <property type="entry name" value="Invasin/intimin cell-adhesion fragments"/>
    <property type="match status" value="3"/>
</dbReference>
<feature type="domain" description="BIG2" evidence="2">
    <location>
        <begin position="237"/>
        <end position="316"/>
    </location>
</feature>
<evidence type="ECO:0000256" key="1">
    <source>
        <dbReference type="SAM" id="MobiDB-lite"/>
    </source>
</evidence>
<feature type="domain" description="BIG2" evidence="2">
    <location>
        <begin position="38"/>
        <end position="116"/>
    </location>
</feature>
<evidence type="ECO:0000259" key="2">
    <source>
        <dbReference type="SMART" id="SM00635"/>
    </source>
</evidence>
<organism evidence="3 4">
    <name type="scientific">Pseudobutyrivibrio ruminis</name>
    <dbReference type="NCBI Taxonomy" id="46206"/>
    <lineage>
        <taxon>Bacteria</taxon>
        <taxon>Bacillati</taxon>
        <taxon>Bacillota</taxon>
        <taxon>Clostridia</taxon>
        <taxon>Lachnospirales</taxon>
        <taxon>Lachnospiraceae</taxon>
        <taxon>Pseudobutyrivibrio</taxon>
    </lineage>
</organism>
<protein>
    <recommendedName>
        <fullName evidence="2">BIG2 domain-containing protein</fullName>
    </recommendedName>
</protein>
<dbReference type="Pfam" id="PF02368">
    <property type="entry name" value="Big_2"/>
    <property type="match status" value="1"/>
</dbReference>
<dbReference type="SMART" id="SM00635">
    <property type="entry name" value="BID_2"/>
    <property type="match status" value="3"/>
</dbReference>
<comment type="caution">
    <text evidence="3">The sequence shown here is derived from an EMBL/GenBank/DDBJ whole genome shotgun (WGS) entry which is preliminary data.</text>
</comment>
<feature type="domain" description="BIG2" evidence="2">
    <location>
        <begin position="344"/>
        <end position="423"/>
    </location>
</feature>
<evidence type="ECO:0000313" key="3">
    <source>
        <dbReference type="EMBL" id="MBE5919309.1"/>
    </source>
</evidence>
<proteinExistence type="predicted"/>
<sequence length="709" mass="77114">MKEKGWTRVLNKMLIFSIFMLTVFTLMVRDAQAAVKVDVERIEIVGNDVLAAGKSTFYKANVTPSNATNKGVLWSVVPENSGATITTAGELKIDAKCTLNSIEVIATSKDNKEILEKKKVAINSTAIETINVLDDKGDSVLGKTITLYRTKITDNTKIDTIVTPSITWVNKNAIIDYKAYKFISSDENLVTVDQEGHIQVTGNTTGKATIKCQAIDGTKDGNDKLLTKSFIVKVIEPVEHIEITGNELVGGLNSVKYTASAFPASATNKKLVWSVYPENKGVNISKTGVLSVTKDCQIDSVNVIAKADEDSAVYTTKKVAINKAGIKAINFDDNNGNRVGKTINLYRVKVTEETPVDYKLNANITWKMDGVTGKNCPYFFSSSDERIATVDQSGYVVVTGEMPGKCTIKCVAIDGSKNQNGVVIQKSVEINVTNPLSKLELSIPDGRSKYVAKGSAIKLAVKKIADYGATPAKTLKFTSSNVSVATVDGNGVVTFKADSYSPVTITATVNDDTKVSGSIELIASNAISNIQIGDIPVHMMGSKNSTTLTVSDCPIAYQLGFNAPNPNSAMAKTVCPDLVVSSNMPEYLGATYSNGILYLWPRKELTKQNITIKISSMDGSSFSKSWLFKIKAPEEPIESKMKGENVDTIKQFTEFDASDTDENDEDIVEKKEEIIIDSTDESDENNKENFNDIEWSEEIKVEEKTSDVD</sequence>
<dbReference type="EMBL" id="SVER01000011">
    <property type="protein sequence ID" value="MBE5919309.1"/>
    <property type="molecule type" value="Genomic_DNA"/>
</dbReference>
<dbReference type="AlphaFoldDB" id="A0A927UBJ9"/>